<dbReference type="InterPro" id="IPR003018">
    <property type="entry name" value="GAF"/>
</dbReference>
<dbReference type="Proteomes" id="UP001319870">
    <property type="component" value="Unassembled WGS sequence"/>
</dbReference>
<dbReference type="Pfam" id="PF03861">
    <property type="entry name" value="ANTAR"/>
    <property type="match status" value="1"/>
</dbReference>
<proteinExistence type="predicted"/>
<reference evidence="4 5" key="1">
    <citation type="submission" date="2021-09" db="EMBL/GenBank/DDBJ databases">
        <title>Isoptericola luteus sp. nov., a novel bacterium isolated from Harbin, the capital city of Heilongjiang province.</title>
        <authorList>
            <person name="Li J."/>
        </authorList>
    </citation>
    <scope>NUCLEOTIDE SEQUENCE [LARGE SCALE GENOMIC DNA]</scope>
    <source>
        <strain evidence="4 5">NEAU-Y5</strain>
    </source>
</reference>
<dbReference type="RefSeq" id="WP_225565760.1">
    <property type="nucleotide sequence ID" value="NZ_JAIXCQ010000007.1"/>
</dbReference>
<gene>
    <name evidence="4" type="ORF">LEP48_11660</name>
</gene>
<dbReference type="SUPFAM" id="SSF55781">
    <property type="entry name" value="GAF domain-like"/>
    <property type="match status" value="1"/>
</dbReference>
<dbReference type="EMBL" id="JAIXCQ010000007">
    <property type="protein sequence ID" value="MCA5893998.1"/>
    <property type="molecule type" value="Genomic_DNA"/>
</dbReference>
<feature type="domain" description="ANTAR" evidence="3">
    <location>
        <begin position="146"/>
        <end position="210"/>
    </location>
</feature>
<evidence type="ECO:0000256" key="1">
    <source>
        <dbReference type="ARBA" id="ARBA00023015"/>
    </source>
</evidence>
<evidence type="ECO:0000313" key="5">
    <source>
        <dbReference type="Proteomes" id="UP001319870"/>
    </source>
</evidence>
<dbReference type="InterPro" id="IPR029016">
    <property type="entry name" value="GAF-like_dom_sf"/>
</dbReference>
<protein>
    <submittedName>
        <fullName evidence="4">GAF and ANTAR domain-containing protein</fullName>
    </submittedName>
</protein>
<organism evidence="4 5">
    <name type="scientific">Isoptericola luteus</name>
    <dbReference type="NCBI Taxonomy" id="2879484"/>
    <lineage>
        <taxon>Bacteria</taxon>
        <taxon>Bacillati</taxon>
        <taxon>Actinomycetota</taxon>
        <taxon>Actinomycetes</taxon>
        <taxon>Micrococcales</taxon>
        <taxon>Promicromonosporaceae</taxon>
        <taxon>Isoptericola</taxon>
    </lineage>
</organism>
<dbReference type="InterPro" id="IPR036388">
    <property type="entry name" value="WH-like_DNA-bd_sf"/>
</dbReference>
<comment type="caution">
    <text evidence="4">The sequence shown here is derived from an EMBL/GenBank/DDBJ whole genome shotgun (WGS) entry which is preliminary data.</text>
</comment>
<dbReference type="Pfam" id="PF13185">
    <property type="entry name" value="GAF_2"/>
    <property type="match status" value="1"/>
</dbReference>
<dbReference type="SMART" id="SM01012">
    <property type="entry name" value="ANTAR"/>
    <property type="match status" value="1"/>
</dbReference>
<name>A0ABS7ZGF2_9MICO</name>
<dbReference type="InterPro" id="IPR005561">
    <property type="entry name" value="ANTAR"/>
</dbReference>
<keyword evidence="1" id="KW-0805">Transcription regulation</keyword>
<keyword evidence="5" id="KW-1185">Reference proteome</keyword>
<accession>A0ABS7ZGF2</accession>
<dbReference type="Gene3D" id="3.30.450.40">
    <property type="match status" value="1"/>
</dbReference>
<evidence type="ECO:0000313" key="4">
    <source>
        <dbReference type="EMBL" id="MCA5893998.1"/>
    </source>
</evidence>
<dbReference type="Gene3D" id="1.10.10.10">
    <property type="entry name" value="Winged helix-like DNA-binding domain superfamily/Winged helix DNA-binding domain"/>
    <property type="match status" value="1"/>
</dbReference>
<evidence type="ECO:0000256" key="2">
    <source>
        <dbReference type="ARBA" id="ARBA00023163"/>
    </source>
</evidence>
<evidence type="ECO:0000259" key="3">
    <source>
        <dbReference type="SMART" id="SM01012"/>
    </source>
</evidence>
<keyword evidence="2" id="KW-0804">Transcription</keyword>
<sequence>MEPTQLLSLLARSLAKVDTDRPLAMRLCEACVDILRAQGGALTVSAVPGERLAVSTPGAFEQLEPLQEVLGEGPVHQAMSEDRLVVMHVDGVTDDYPVFSQLAGTVGGQVMLYAVPMRAGGRVVGVFSLYVTADPQDRSSEDLQFLADAVGASLLGDADSLDWSERAQIHQATGMVTAQLRVPPEDALAVLRAHAFARSTSLLSVALDVLERRLTFSLDESQDDTIDRTEDP</sequence>